<name>A0A316V1J6_9BASI</name>
<keyword evidence="4" id="KW-0597">Phosphoprotein</keyword>
<dbReference type="GO" id="GO:0005886">
    <property type="term" value="C:plasma membrane"/>
    <property type="evidence" value="ECO:0007669"/>
    <property type="project" value="TreeGrafter"/>
</dbReference>
<dbReference type="CDD" id="cd02073">
    <property type="entry name" value="P-type_ATPase_APLT_Dnf-like"/>
    <property type="match status" value="1"/>
</dbReference>
<keyword evidence="12 18" id="KW-0472">Membrane</keyword>
<dbReference type="InterPro" id="IPR032630">
    <property type="entry name" value="P_typ_ATPase_c"/>
</dbReference>
<dbReference type="InterPro" id="IPR018303">
    <property type="entry name" value="ATPase_P-typ_P_site"/>
</dbReference>
<feature type="binding site" evidence="16">
    <location>
        <position position="1050"/>
    </location>
    <ligand>
        <name>ATP</name>
        <dbReference type="ChEBI" id="CHEBI:30616"/>
    </ligand>
</feature>
<evidence type="ECO:0000256" key="4">
    <source>
        <dbReference type="ARBA" id="ARBA00022553"/>
    </source>
</evidence>
<feature type="region of interest" description="Disordered" evidence="19">
    <location>
        <begin position="387"/>
        <end position="436"/>
    </location>
</feature>
<evidence type="ECO:0000256" key="1">
    <source>
        <dbReference type="ARBA" id="ARBA00004127"/>
    </source>
</evidence>
<feature type="binding site" evidence="16">
    <location>
        <position position="1183"/>
    </location>
    <ligand>
        <name>ATP</name>
        <dbReference type="ChEBI" id="CHEBI:30616"/>
    </ligand>
</feature>
<keyword evidence="10 18" id="KW-1278">Translocase</keyword>
<feature type="compositionally biased region" description="Gly residues" evidence="19">
    <location>
        <begin position="138"/>
        <end position="151"/>
    </location>
</feature>
<feature type="compositionally biased region" description="Polar residues" evidence="19">
    <location>
        <begin position="9"/>
        <end position="19"/>
    </location>
</feature>
<feature type="domain" description="P-type ATPase C-terminal" evidence="22">
    <location>
        <begin position="1230"/>
        <end position="1478"/>
    </location>
</feature>
<dbReference type="SFLD" id="SFLDG00002">
    <property type="entry name" value="C1.7:_P-type_atpase_like"/>
    <property type="match status" value="1"/>
</dbReference>
<evidence type="ECO:0000256" key="7">
    <source>
        <dbReference type="ARBA" id="ARBA00022741"/>
    </source>
</evidence>
<accession>A0A316V1J6</accession>
<dbReference type="NCBIfam" id="TIGR01494">
    <property type="entry name" value="ATPase_P-type"/>
    <property type="match status" value="2"/>
</dbReference>
<dbReference type="RefSeq" id="XP_025364665.1">
    <property type="nucleotide sequence ID" value="XM_025507603.1"/>
</dbReference>
<keyword evidence="9 17" id="KW-0460">Magnesium</keyword>
<feature type="binding site" evidence="16">
    <location>
        <position position="1051"/>
    </location>
    <ligand>
        <name>ATP</name>
        <dbReference type="ChEBI" id="CHEBI:30616"/>
    </ligand>
</feature>
<reference evidence="23 24" key="1">
    <citation type="journal article" date="2018" name="Mol. Biol. Evol.">
        <title>Broad Genomic Sampling Reveals a Smut Pathogenic Ancestry of the Fungal Clade Ustilaginomycotina.</title>
        <authorList>
            <person name="Kijpornyongpan T."/>
            <person name="Mondo S.J."/>
            <person name="Barry K."/>
            <person name="Sandor L."/>
            <person name="Lee J."/>
            <person name="Lipzen A."/>
            <person name="Pangilinan J."/>
            <person name="LaButti K."/>
            <person name="Hainaut M."/>
            <person name="Henrissat B."/>
            <person name="Grigoriev I.V."/>
            <person name="Spatafora J.W."/>
            <person name="Aime M.C."/>
        </authorList>
    </citation>
    <scope>NUCLEOTIDE SEQUENCE [LARGE SCALE GENOMIC DNA]</scope>
    <source>
        <strain evidence="23 24">MCA 5214</strain>
    </source>
</reference>
<comment type="catalytic activity">
    <reaction evidence="14">
        <text>a 1,2-diacyl-sn-glycero-3-phosphoethanolamine(out) + ATP + H2O = a 1,2-diacyl-sn-glycero-3-phosphoethanolamine(in) + ADP + phosphate + H(+)</text>
        <dbReference type="Rhea" id="RHEA:66132"/>
        <dbReference type="ChEBI" id="CHEBI:15377"/>
        <dbReference type="ChEBI" id="CHEBI:15378"/>
        <dbReference type="ChEBI" id="CHEBI:30616"/>
        <dbReference type="ChEBI" id="CHEBI:43474"/>
        <dbReference type="ChEBI" id="CHEBI:64612"/>
        <dbReference type="ChEBI" id="CHEBI:456216"/>
    </reaction>
    <physiologicalReaction direction="left-to-right" evidence="14">
        <dbReference type="Rhea" id="RHEA:66133"/>
    </physiologicalReaction>
</comment>
<feature type="binding site" evidence="16">
    <location>
        <position position="935"/>
    </location>
    <ligand>
        <name>ATP</name>
        <dbReference type="ChEBI" id="CHEBI:30616"/>
    </ligand>
</feature>
<dbReference type="OrthoDB" id="377733at2759"/>
<evidence type="ECO:0000256" key="6">
    <source>
        <dbReference type="ARBA" id="ARBA00022723"/>
    </source>
</evidence>
<feature type="compositionally biased region" description="Basic residues" evidence="19">
    <location>
        <begin position="108"/>
        <end position="117"/>
    </location>
</feature>
<dbReference type="SFLD" id="SFLDS00003">
    <property type="entry name" value="Haloacid_Dehalogenase"/>
    <property type="match status" value="1"/>
</dbReference>
<dbReference type="PROSITE" id="PS00154">
    <property type="entry name" value="ATPASE_E1_E2"/>
    <property type="match status" value="1"/>
</dbReference>
<feature type="binding site" evidence="17">
    <location>
        <position position="737"/>
    </location>
    <ligand>
        <name>Mg(2+)</name>
        <dbReference type="ChEBI" id="CHEBI:18420"/>
    </ligand>
</feature>
<dbReference type="NCBIfam" id="TIGR01652">
    <property type="entry name" value="ATPase-Plipid"/>
    <property type="match status" value="1"/>
</dbReference>
<keyword evidence="24" id="KW-1185">Reference proteome</keyword>
<dbReference type="InterPro" id="IPR006539">
    <property type="entry name" value="P-type_ATPase_IV"/>
</dbReference>
<feature type="compositionally biased region" description="Gly residues" evidence="19">
    <location>
        <begin position="1531"/>
        <end position="1541"/>
    </location>
</feature>
<feature type="compositionally biased region" description="Acidic residues" evidence="19">
    <location>
        <begin position="1657"/>
        <end position="1666"/>
    </location>
</feature>
<dbReference type="SUPFAM" id="SSF81660">
    <property type="entry name" value="Metal cation-transporting ATPase, ATP-binding domain N"/>
    <property type="match status" value="1"/>
</dbReference>
<dbReference type="InterPro" id="IPR001757">
    <property type="entry name" value="P_typ_ATPase"/>
</dbReference>
<dbReference type="FunFam" id="3.40.50.1000:FF:000001">
    <property type="entry name" value="Phospholipid-transporting ATPase IC"/>
    <property type="match status" value="1"/>
</dbReference>
<evidence type="ECO:0000256" key="15">
    <source>
        <dbReference type="PIRSR" id="PIRSR606539-1"/>
    </source>
</evidence>
<evidence type="ECO:0000313" key="23">
    <source>
        <dbReference type="EMBL" id="PWN30053.1"/>
    </source>
</evidence>
<dbReference type="Gene3D" id="2.70.150.10">
    <property type="entry name" value="Calcium-transporting ATPase, cytoplasmic transduction domain A"/>
    <property type="match status" value="1"/>
</dbReference>
<dbReference type="SUPFAM" id="SSF81665">
    <property type="entry name" value="Calcium ATPase, transmembrane domain M"/>
    <property type="match status" value="1"/>
</dbReference>
<feature type="region of interest" description="Disordered" evidence="19">
    <location>
        <begin position="138"/>
        <end position="218"/>
    </location>
</feature>
<feature type="transmembrane region" description="Helical" evidence="18">
    <location>
        <begin position="1341"/>
        <end position="1368"/>
    </location>
</feature>
<dbReference type="EC" id="7.6.2.1" evidence="18"/>
<feature type="binding site" evidence="16">
    <location>
        <position position="871"/>
    </location>
    <ligand>
        <name>ATP</name>
        <dbReference type="ChEBI" id="CHEBI:30616"/>
    </ligand>
</feature>
<feature type="binding site" evidence="17">
    <location>
        <position position="1203"/>
    </location>
    <ligand>
        <name>Mg(2+)</name>
        <dbReference type="ChEBI" id="CHEBI:18420"/>
    </ligand>
</feature>
<keyword evidence="5 18" id="KW-0812">Transmembrane</keyword>
<evidence type="ECO:0000256" key="18">
    <source>
        <dbReference type="RuleBase" id="RU362033"/>
    </source>
</evidence>
<dbReference type="SFLD" id="SFLDF00027">
    <property type="entry name" value="p-type_atpase"/>
    <property type="match status" value="1"/>
</dbReference>
<dbReference type="EMBL" id="KZ819662">
    <property type="protein sequence ID" value="PWN30053.1"/>
    <property type="molecule type" value="Genomic_DNA"/>
</dbReference>
<feature type="binding site" evidence="16">
    <location>
        <position position="735"/>
    </location>
    <ligand>
        <name>ATP</name>
        <dbReference type="ChEBI" id="CHEBI:30616"/>
    </ligand>
</feature>
<feature type="transmembrane region" description="Helical" evidence="18">
    <location>
        <begin position="1293"/>
        <end position="1313"/>
    </location>
</feature>
<keyword evidence="7 16" id="KW-0547">Nucleotide-binding</keyword>
<dbReference type="InterPro" id="IPR008250">
    <property type="entry name" value="ATPase_P-typ_transduc_dom_A_sf"/>
</dbReference>
<feature type="region of interest" description="Disordered" evidence="19">
    <location>
        <begin position="1504"/>
        <end position="1743"/>
    </location>
</feature>
<dbReference type="PANTHER" id="PTHR24092">
    <property type="entry name" value="PROBABLE PHOSPHOLIPID-TRANSPORTING ATPASE"/>
    <property type="match status" value="1"/>
</dbReference>
<dbReference type="Pfam" id="PF16209">
    <property type="entry name" value="PhoLip_ATPase_N"/>
    <property type="match status" value="1"/>
</dbReference>
<feature type="transmembrane region" description="Helical" evidence="18">
    <location>
        <begin position="269"/>
        <end position="287"/>
    </location>
</feature>
<feature type="binding site" evidence="17">
    <location>
        <position position="1207"/>
    </location>
    <ligand>
        <name>Mg(2+)</name>
        <dbReference type="ChEBI" id="CHEBI:18420"/>
    </ligand>
</feature>
<dbReference type="GO" id="GO:0005524">
    <property type="term" value="F:ATP binding"/>
    <property type="evidence" value="ECO:0007669"/>
    <property type="project" value="UniProtKB-UniRule"/>
</dbReference>
<evidence type="ECO:0000259" key="21">
    <source>
        <dbReference type="Pfam" id="PF16209"/>
    </source>
</evidence>
<feature type="transmembrane region" description="Helical" evidence="18">
    <location>
        <begin position="1441"/>
        <end position="1463"/>
    </location>
</feature>
<dbReference type="SUPFAM" id="SSF56784">
    <property type="entry name" value="HAD-like"/>
    <property type="match status" value="1"/>
</dbReference>
<dbReference type="InterPro" id="IPR023214">
    <property type="entry name" value="HAD_sf"/>
</dbReference>
<proteinExistence type="inferred from homology"/>
<dbReference type="GO" id="GO:0140326">
    <property type="term" value="F:ATPase-coupled intramembrane lipid transporter activity"/>
    <property type="evidence" value="ECO:0007669"/>
    <property type="project" value="UniProtKB-EC"/>
</dbReference>
<evidence type="ECO:0000256" key="2">
    <source>
        <dbReference type="ARBA" id="ARBA00008109"/>
    </source>
</evidence>
<evidence type="ECO:0000256" key="14">
    <source>
        <dbReference type="ARBA" id="ARBA00049128"/>
    </source>
</evidence>
<keyword evidence="3" id="KW-0813">Transport</keyword>
<evidence type="ECO:0000256" key="3">
    <source>
        <dbReference type="ARBA" id="ARBA00022448"/>
    </source>
</evidence>
<keyword evidence="8 16" id="KW-0067">ATP-binding</keyword>
<evidence type="ECO:0000256" key="8">
    <source>
        <dbReference type="ARBA" id="ARBA00022840"/>
    </source>
</evidence>
<evidence type="ECO:0000256" key="11">
    <source>
        <dbReference type="ARBA" id="ARBA00022989"/>
    </source>
</evidence>
<dbReference type="InterPro" id="IPR044492">
    <property type="entry name" value="P_typ_ATPase_HD_dom"/>
</dbReference>
<evidence type="ECO:0000256" key="19">
    <source>
        <dbReference type="SAM" id="MobiDB-lite"/>
    </source>
</evidence>
<evidence type="ECO:0000259" key="22">
    <source>
        <dbReference type="Pfam" id="PF16212"/>
    </source>
</evidence>
<dbReference type="GO" id="GO:0000287">
    <property type="term" value="F:magnesium ion binding"/>
    <property type="evidence" value="ECO:0007669"/>
    <property type="project" value="UniProtKB-UniRule"/>
</dbReference>
<evidence type="ECO:0000256" key="9">
    <source>
        <dbReference type="ARBA" id="ARBA00022842"/>
    </source>
</evidence>
<gene>
    <name evidence="23" type="ORF">BDZ90DRAFT_247628</name>
</gene>
<dbReference type="Gene3D" id="1.20.1110.10">
    <property type="entry name" value="Calcium-transporting ATPase, transmembrane domain"/>
    <property type="match status" value="1"/>
</dbReference>
<evidence type="ECO:0000313" key="24">
    <source>
        <dbReference type="Proteomes" id="UP000245884"/>
    </source>
</evidence>
<feature type="binding site" evidence="16">
    <location>
        <position position="1207"/>
    </location>
    <ligand>
        <name>ATP</name>
        <dbReference type="ChEBI" id="CHEBI:30616"/>
    </ligand>
</feature>
<protein>
    <recommendedName>
        <fullName evidence="18">Phospholipid-transporting ATPase</fullName>
        <ecNumber evidence="18">7.6.2.1</ecNumber>
    </recommendedName>
</protein>
<feature type="region of interest" description="Disordered" evidence="19">
    <location>
        <begin position="1"/>
        <end position="125"/>
    </location>
</feature>
<feature type="transmembrane region" description="Helical" evidence="18">
    <location>
        <begin position="1409"/>
        <end position="1429"/>
    </location>
</feature>
<evidence type="ECO:0000256" key="12">
    <source>
        <dbReference type="ARBA" id="ARBA00023136"/>
    </source>
</evidence>
<dbReference type="InterPro" id="IPR023299">
    <property type="entry name" value="ATPase_P-typ_cyto_dom_N"/>
</dbReference>
<dbReference type="Gene3D" id="3.40.50.1000">
    <property type="entry name" value="HAD superfamily/HAD-like"/>
    <property type="match status" value="2"/>
</dbReference>
<feature type="binding site" evidence="16">
    <location>
        <position position="1177"/>
    </location>
    <ligand>
        <name>ATP</name>
        <dbReference type="ChEBI" id="CHEBI:30616"/>
    </ligand>
</feature>
<feature type="compositionally biased region" description="Polar residues" evidence="19">
    <location>
        <begin position="1634"/>
        <end position="1648"/>
    </location>
</feature>
<dbReference type="GeneID" id="37029426"/>
<feature type="transmembrane region" description="Helical" evidence="18">
    <location>
        <begin position="1380"/>
        <end position="1402"/>
    </location>
</feature>
<feature type="transmembrane region" description="Helical" evidence="18">
    <location>
        <begin position="618"/>
        <end position="643"/>
    </location>
</feature>
<dbReference type="InterPro" id="IPR059000">
    <property type="entry name" value="ATPase_P-type_domA"/>
</dbReference>
<feature type="binding site" evidence="17">
    <location>
        <position position="735"/>
    </location>
    <ligand>
        <name>Mg(2+)</name>
        <dbReference type="ChEBI" id="CHEBI:18420"/>
    </ligand>
</feature>
<dbReference type="SUPFAM" id="SSF81653">
    <property type="entry name" value="Calcium ATPase, transduction domain A"/>
    <property type="match status" value="1"/>
</dbReference>
<feature type="binding site" evidence="16">
    <location>
        <position position="1206"/>
    </location>
    <ligand>
        <name>ATP</name>
        <dbReference type="ChEBI" id="CHEBI:30616"/>
    </ligand>
</feature>
<dbReference type="GO" id="GO:0012505">
    <property type="term" value="C:endomembrane system"/>
    <property type="evidence" value="ECO:0007669"/>
    <property type="project" value="UniProtKB-SubCell"/>
</dbReference>
<evidence type="ECO:0000256" key="5">
    <source>
        <dbReference type="ARBA" id="ARBA00022692"/>
    </source>
</evidence>
<evidence type="ECO:0000259" key="20">
    <source>
        <dbReference type="Pfam" id="PF00122"/>
    </source>
</evidence>
<keyword evidence="6 17" id="KW-0479">Metal-binding</keyword>
<comment type="cofactor">
    <cofactor evidence="17">
        <name>Mg(2+)</name>
        <dbReference type="ChEBI" id="CHEBI:18420"/>
    </cofactor>
</comment>
<comment type="catalytic activity">
    <reaction evidence="13 18">
        <text>ATP + H2O + phospholipidSide 1 = ADP + phosphate + phospholipidSide 2.</text>
        <dbReference type="EC" id="7.6.2.1"/>
    </reaction>
</comment>
<feature type="compositionally biased region" description="Basic and acidic residues" evidence="19">
    <location>
        <begin position="1616"/>
        <end position="1629"/>
    </location>
</feature>
<evidence type="ECO:0000256" key="13">
    <source>
        <dbReference type="ARBA" id="ARBA00034036"/>
    </source>
</evidence>
<dbReference type="Pfam" id="PF16212">
    <property type="entry name" value="PhoLip_ATPase_C"/>
    <property type="match status" value="1"/>
</dbReference>
<keyword evidence="11 18" id="KW-1133">Transmembrane helix</keyword>
<feature type="compositionally biased region" description="Low complexity" evidence="19">
    <location>
        <begin position="1583"/>
        <end position="1600"/>
    </location>
</feature>
<dbReference type="InterPro" id="IPR023298">
    <property type="entry name" value="ATPase_P-typ_TM_dom_sf"/>
</dbReference>
<comment type="subcellular location">
    <subcellularLocation>
        <location evidence="1">Endomembrane system</location>
        <topology evidence="1">Multi-pass membrane protein</topology>
    </subcellularLocation>
    <subcellularLocation>
        <location evidence="18">Membrane</location>
        <topology evidence="18">Multi-pass membrane protein</topology>
    </subcellularLocation>
</comment>
<feature type="domain" description="P-type ATPase N-terminal" evidence="21">
    <location>
        <begin position="215"/>
        <end position="260"/>
    </location>
</feature>
<dbReference type="Pfam" id="PF13246">
    <property type="entry name" value="Cation_ATPase"/>
    <property type="match status" value="1"/>
</dbReference>
<dbReference type="Pfam" id="PF00122">
    <property type="entry name" value="E1-E2_ATPase"/>
    <property type="match status" value="1"/>
</dbReference>
<feature type="active site" description="4-aspartylphosphate intermediate" evidence="15">
    <location>
        <position position="735"/>
    </location>
</feature>
<sequence>MPGLLPSRPSFSGSLSATGGSPRPLSPHNVDPNITAPYDEGPQYAPYVSDPTHPDYDPRIDPALQLRTVRTAAASIAESHASDARREAKRKSDKKKMGRSNTLLNKLGRGRTTRRKNGSQQGGTLGALIQDELRIAGQGKGGAQGTGGQGVGVPFDSAQQDKTPAVPVADLDEEAEQEAQKEAKSTSNGPAGSRRNIYLNMPLPSSDLNRSGEPRTMYPRNRVQTSKYNVVTFLPRFLFEQFHRLANVYFLGLVVMQIPSIFGATLPQIAMLPLVAILTLTAIKDGIEDHRRHILDNQVNNSAVTKLGGWRNVNQPKDARTWLQKLLGLSGRGEAKISRGVRKLREKEDAIGMRSMRENKSKYQAGAAITQDSLAQDQGWGMSTIASEGEREDDSSIAHSARGPYGATPMSRNDTSKTAADIHHPPSIGGPGSQGVVDYRRTTSGSARWERTLWKKLEVGDIVLLREDEQVPADIIVLNSSGEDGIVFVETKNLDGETNLKPRRSLKATRAIQSEEDIEASRFLIDVEPPHANLYSFTALLKYTRGDEDAPPDSSAYATAEKHVEPVTINELLLRGCAIRNTEWVIGIVAFTGSDTKIMLNSGETPSKRSKIEKETNWNVLANFVLLLCMCAICAIVGGLAFANTASSRTYYEPGALDSSSNVLNALVILGSCLVLFQNIVPISLYISIELVKTVQAFFIYQDADMYYEPLDHPCVPKTWNISDDLGQIEYIFSDKTGTLTQNKMEFKKCSINGVSYGEGVTEAQLGAMKREGQDVSRFSPEAQKAQLEENKRAMIQTMTRSYKSRYLREDRLTLISHKLSEDLASGSPPDQRRAIIAFFRALALCHTALTDRPDGDDPFTLDYKAESPDEAALVAAARDVGAVFLNKTNQQVDIEVMGQPERYTPLKVLEFNSTRKRMSVIVREPEGRVLMITKGADSVIYQRLRKDHPQDLKESTQRDLDEYANAGLRTLCIAYRYLEESEYIEWARTFDEAAASTSDREDKIDDACETIEHDFTLLGATALEDKLQEGVPDAIAQLHEAGIKLWVLTGDKMQTAIEIGFSCNLLNADTEVMIISADHEAGTRSQIEAACNKIAAAGRPILVEKKKSNSRGLGGKRKSTIGFEPTPEAIAAAGPTGKTSYAVVIDGDTLRYALDPALKPLFLALTTQCETVVCCRVSPAQKALTVKLVKDGKNAMTLAIGDGANDVSMIQEAHCGIGIAGVEGAQASMSADYAIGQFRYLTKLLLVHGHWSYVRIADMHKVFFYKNVIWTFTMFFFQLYCDFNATYLYDYTYVLLYNLVFTSLPVIILGALDQDCNAKALLAFPQTYMRGIKGLEYTRTLFWLAMLDGIYQSCVCFFVTYACWSFFPVVSADGHSMDGIWIFGTTIGAGAVISANLYAGLAMRYWTSLVWVVQLVSILSYLVWALVYSAFDGTLYTDTAYWAMGTVIFWCQILLIVTLSLLPRFFAKAWRTSFMPTQVDLVRESWIKGDLKQKLGLKEKPDASLTDVETGNDVIREEPYRSRSRSSMRGAGGNDSGESGGMSTSPSWETADTTQRQLRNSKMWHDGRGTRMSYYDPDMLVGEPGSGPSSRRTSRTPESLGQEAFSSHHQQHQPEQYERQQRPTRADHATPIPQINIQRASGASSSFYPYRQSAEYSDEEDDEEDRIGHNGAGRSRVALVDENGNVRGEEYRQAGYRTQPRRDQHHDDDELEEDDYDHMREVSDISWHTADGEDGGSGGVAR</sequence>
<comment type="similarity">
    <text evidence="2 18">Belongs to the cation transport ATPase (P-type) (TC 3.A.3) family. Type IV subfamily.</text>
</comment>
<feature type="binding site" evidence="16">
    <location>
        <position position="912"/>
    </location>
    <ligand>
        <name>ATP</name>
        <dbReference type="ChEBI" id="CHEBI:30616"/>
    </ligand>
</feature>
<feature type="binding site" evidence="16">
    <location>
        <position position="1052"/>
    </location>
    <ligand>
        <name>ATP</name>
        <dbReference type="ChEBI" id="CHEBI:30616"/>
    </ligand>
</feature>
<evidence type="ECO:0000256" key="16">
    <source>
        <dbReference type="PIRSR" id="PIRSR606539-2"/>
    </source>
</evidence>
<dbReference type="FunFam" id="3.40.1110.10:FF:000087">
    <property type="entry name" value="Phospholipid-transporting ATPase"/>
    <property type="match status" value="1"/>
</dbReference>
<evidence type="ECO:0000256" key="17">
    <source>
        <dbReference type="PIRSR" id="PIRSR606539-3"/>
    </source>
</evidence>
<dbReference type="InterPro" id="IPR036412">
    <property type="entry name" value="HAD-like_sf"/>
</dbReference>
<dbReference type="PRINTS" id="PR00119">
    <property type="entry name" value="CATATPASE"/>
</dbReference>
<feature type="transmembrane region" description="Helical" evidence="18">
    <location>
        <begin position="663"/>
        <end position="687"/>
    </location>
</feature>
<dbReference type="PANTHER" id="PTHR24092:SF180">
    <property type="entry name" value="PHOSPHOLIPID-TRANSPORTING ATPASE DNF1-RELATED"/>
    <property type="match status" value="1"/>
</dbReference>
<dbReference type="InterPro" id="IPR032631">
    <property type="entry name" value="P-type_ATPase_N"/>
</dbReference>
<feature type="binding site" evidence="16">
    <location>
        <position position="970"/>
    </location>
    <ligand>
        <name>ATP</name>
        <dbReference type="ChEBI" id="CHEBI:30616"/>
    </ligand>
</feature>
<feature type="transmembrane region" description="Helical" evidence="18">
    <location>
        <begin position="1263"/>
        <end position="1281"/>
    </location>
</feature>
<dbReference type="GO" id="GO:0045332">
    <property type="term" value="P:phospholipid translocation"/>
    <property type="evidence" value="ECO:0007669"/>
    <property type="project" value="TreeGrafter"/>
</dbReference>
<dbReference type="Proteomes" id="UP000245884">
    <property type="component" value="Unassembled WGS sequence"/>
</dbReference>
<feature type="compositionally biased region" description="Polar residues" evidence="19">
    <location>
        <begin position="1545"/>
        <end position="1561"/>
    </location>
</feature>
<dbReference type="STRING" id="1569628.A0A316V1J6"/>
<feature type="domain" description="P-type ATPase A" evidence="20">
    <location>
        <begin position="448"/>
        <end position="499"/>
    </location>
</feature>
<feature type="compositionally biased region" description="Basic residues" evidence="19">
    <location>
        <begin position="87"/>
        <end position="98"/>
    </location>
</feature>
<feature type="binding site" evidence="16">
    <location>
        <position position="736"/>
    </location>
    <ligand>
        <name>ATP</name>
        <dbReference type="ChEBI" id="CHEBI:30616"/>
    </ligand>
</feature>
<dbReference type="GO" id="GO:0016887">
    <property type="term" value="F:ATP hydrolysis activity"/>
    <property type="evidence" value="ECO:0007669"/>
    <property type="project" value="InterPro"/>
</dbReference>
<organism evidence="23 24">
    <name type="scientific">Jaminaea rosea</name>
    <dbReference type="NCBI Taxonomy" id="1569628"/>
    <lineage>
        <taxon>Eukaryota</taxon>
        <taxon>Fungi</taxon>
        <taxon>Dikarya</taxon>
        <taxon>Basidiomycota</taxon>
        <taxon>Ustilaginomycotina</taxon>
        <taxon>Exobasidiomycetes</taxon>
        <taxon>Microstromatales</taxon>
        <taxon>Microstromatales incertae sedis</taxon>
        <taxon>Jaminaea</taxon>
    </lineage>
</organism>
<feature type="binding site" evidence="16">
    <location>
        <position position="737"/>
    </location>
    <ligand>
        <name>ATP</name>
        <dbReference type="ChEBI" id="CHEBI:30616"/>
    </ligand>
</feature>
<dbReference type="Gene3D" id="3.40.1110.10">
    <property type="entry name" value="Calcium-transporting ATPase, cytoplasmic domain N"/>
    <property type="match status" value="2"/>
</dbReference>
<evidence type="ECO:0000256" key="10">
    <source>
        <dbReference type="ARBA" id="ARBA00022967"/>
    </source>
</evidence>